<dbReference type="InterPro" id="IPR019793">
    <property type="entry name" value="Peroxidases_heam-ligand_BS"/>
</dbReference>
<dbReference type="InterPro" id="IPR004859">
    <property type="entry name" value="Xrn1_N"/>
</dbReference>
<evidence type="ECO:0000256" key="3">
    <source>
        <dbReference type="ARBA" id="ARBA00023180"/>
    </source>
</evidence>
<protein>
    <submittedName>
        <fullName evidence="7">5'-3' exoribonuclease 4</fullName>
    </submittedName>
</protein>
<evidence type="ECO:0000313" key="8">
    <source>
        <dbReference type="Proteomes" id="UP000186817"/>
    </source>
</evidence>
<keyword evidence="3" id="KW-0325">Glycoprotein</keyword>
<gene>
    <name evidence="7" type="primary">XRN4</name>
    <name evidence="7" type="ORF">AK812_SmicGene20400</name>
</gene>
<name>A0A1Q9DQ48_SYMMI</name>
<dbReference type="InterPro" id="IPR004886">
    <property type="entry name" value="Glucanosyltransferase"/>
</dbReference>
<dbReference type="SUPFAM" id="SSF51445">
    <property type="entry name" value="(Trans)glycosidases"/>
    <property type="match status" value="1"/>
</dbReference>
<dbReference type="GO" id="GO:0000956">
    <property type="term" value="P:nuclear-transcribed mRNA catabolic process"/>
    <property type="evidence" value="ECO:0007669"/>
    <property type="project" value="TreeGrafter"/>
</dbReference>
<keyword evidence="2" id="KW-0732">Signal</keyword>
<keyword evidence="8" id="KW-1185">Reference proteome</keyword>
<comment type="similarity">
    <text evidence="4">Belongs to the 5'-3' exonuclease family.</text>
</comment>
<dbReference type="GO" id="GO:0003723">
    <property type="term" value="F:RNA binding"/>
    <property type="evidence" value="ECO:0007669"/>
    <property type="project" value="TreeGrafter"/>
</dbReference>
<evidence type="ECO:0000256" key="5">
    <source>
        <dbReference type="SAM" id="MobiDB-lite"/>
    </source>
</evidence>
<evidence type="ECO:0000259" key="6">
    <source>
        <dbReference type="PROSITE" id="PS50304"/>
    </source>
</evidence>
<comment type="similarity">
    <text evidence="1">Belongs to the glycosyl hydrolase 72 family.</text>
</comment>
<evidence type="ECO:0000256" key="2">
    <source>
        <dbReference type="ARBA" id="ARBA00022729"/>
    </source>
</evidence>
<feature type="region of interest" description="Disordered" evidence="5">
    <location>
        <begin position="969"/>
        <end position="1034"/>
    </location>
</feature>
<dbReference type="PANTHER" id="PTHR12341">
    <property type="entry name" value="5'-&gt;3' EXORIBONUCLEASE"/>
    <property type="match status" value="1"/>
</dbReference>
<dbReference type="SMART" id="SM00333">
    <property type="entry name" value="TUDOR"/>
    <property type="match status" value="1"/>
</dbReference>
<sequence>MGIPKYHKWLTQRYPDAFAEASEESADHVYVDINTLLHDCMRHASSEEGFYQHLFRKLDALFRIVVPWKSVFLAVDGPASCAKCLTQRQRRRAHAQKDARSSKGTGRGKGGRGKRGKWDGGRGMSSEQLSNNMLTPGVPFMTKLTSALEYYAASRMASNGCFASCEAVTVSGAHAIGEGEHKIVSQMLRNAGTAAGESHVISSGDADIFLLSLVQSACRQVRVVSDRPDASEGGKRRRGTLQIWNAEVLARYIQAELSRPGAPRTSPEEATLRRDFALVSLLAGNDYLPELKCSLNPQQLWEQYLILRRKKFPSTSLLQSSPSEEGLPLSHQEGGWALAVGESGAAFAVEPYEHFSFNLSFLSKFMTVAAGGSVAPSKLAGRASEGVRRYLEGLLWILEMYHHGYCGDFYFVLEKSLHSFASARLITQFLPSLQPEAPLAPPRSECQPMRPISCAICILPVQNAEQYVCPAAPMLEPMFGVEHPLLGSVNAIERCEALKDCKQKTAWLQQEMMSLRAQGLDDRSVKAELTAAQQEMEKIKQGGSDIDVVPLCEVDAEVAERCASELLPELEFSPDVTLLRDAGGESEPFTLDAPARGMRPAYCEGLVYVTGEWPQVAADATATEEPLDPEEILVEIDDEAEEAEAAECDVGEELLDEALAGEFEATDETADFQVGDTVQAYWPEDEEYLPATIIEAHDDGSFQIVWDADGSESHIQADYLQHVADSLEPEEPKAKRARYSEMRCEWGDFGFPHRPSNGPGSSAEEASSATLLVLLLLLYQSAPPGRALLRESPETCPFNRPSGWTTFCTPASKGALESGLQRTRDWRTCHAAVAASAVDSRPVGKRLEDIASDFATTADLSSVKQSFEQLLEEGVVLHPAAYKGPLKVCATGGRPEDARSWMAYMAEKKAGSPSNSGIEAFRCILAALAARAAALDNLLAQDSECFQDAECSLNALQRRAASRRIGEHTAAPDLVIPGLPGMGDLPDEDDRVDQDDEDSEEDSEEETPQEEPEEADHSHDSSEQHQEDHASSTYPAAHANATHCKGDAGDAQQYSQDRMSMSVHPVVVKSNFLYDSIVESPQAAPDAAGRGKLPMRLFDLRAAVLAALLRVSSGYIFGDVVEAVQTPDGDVTVSGVYSTVMFTLSDDYPYACKCVPRSSSDTKVGYCKGDTAMPCYLVNSGSRRIAGIGALLTVVAQVVPSRPILKEEVTGKRFFAKGVAYNPRNAARQHPDALKPDHCVPGHPKGGEWTYTEDVIADEHEDMWSEDLDAIANLGGHLSANTVRLYNVDPKNNHTKFMEKAAALGIYDARSALWSSRASDLVYQVIVPLNGKDWGFLPAFPAPDCYTQAACLWQEIEGYGNVGVNALSFAKQVVKEFSQFNNTLLFTVANELAVFSVAALLGGWCQAPRIYSDVDMGAGDRGEVARYLTCALDSEDDAVDVYGLNVYSWCDEVRVEDLAMRLQVLDETLHSSRQLYDENNHKIEANVGTGDSLVSSLVE</sequence>
<comment type="caution">
    <text evidence="7">The sequence shown here is derived from an EMBL/GenBank/DDBJ whole genome shotgun (WGS) entry which is preliminary data.</text>
</comment>
<reference evidence="7 8" key="1">
    <citation type="submission" date="2016-02" db="EMBL/GenBank/DDBJ databases">
        <title>Genome analysis of coral dinoflagellate symbionts highlights evolutionary adaptations to a symbiotic lifestyle.</title>
        <authorList>
            <person name="Aranda M."/>
            <person name="Li Y."/>
            <person name="Liew Y.J."/>
            <person name="Baumgarten S."/>
            <person name="Simakov O."/>
            <person name="Wilson M."/>
            <person name="Piel J."/>
            <person name="Ashoor H."/>
            <person name="Bougouffa S."/>
            <person name="Bajic V.B."/>
            <person name="Ryu T."/>
            <person name="Ravasi T."/>
            <person name="Bayer T."/>
            <person name="Micklem G."/>
            <person name="Kim H."/>
            <person name="Bhak J."/>
            <person name="Lajeunesse T.C."/>
            <person name="Voolstra C.R."/>
        </authorList>
    </citation>
    <scope>NUCLEOTIDE SEQUENCE [LARGE SCALE GENOMIC DNA]</scope>
    <source>
        <strain evidence="7 8">CCMP2467</strain>
    </source>
</reference>
<dbReference type="Gene3D" id="3.20.20.80">
    <property type="entry name" value="Glycosidases"/>
    <property type="match status" value="1"/>
</dbReference>
<evidence type="ECO:0000256" key="4">
    <source>
        <dbReference type="ARBA" id="ARBA00038299"/>
    </source>
</evidence>
<dbReference type="InterPro" id="IPR002999">
    <property type="entry name" value="Tudor"/>
</dbReference>
<dbReference type="Pfam" id="PF03198">
    <property type="entry name" value="Glyco_hydro_72"/>
    <property type="match status" value="1"/>
</dbReference>
<dbReference type="Gene3D" id="3.40.50.12390">
    <property type="match status" value="2"/>
</dbReference>
<dbReference type="EMBL" id="LSRX01000440">
    <property type="protein sequence ID" value="OLP97278.1"/>
    <property type="molecule type" value="Genomic_DNA"/>
</dbReference>
<feature type="compositionally biased region" description="Acidic residues" evidence="5">
    <location>
        <begin position="985"/>
        <end position="1014"/>
    </location>
</feature>
<evidence type="ECO:0000256" key="1">
    <source>
        <dbReference type="ARBA" id="ARBA00007528"/>
    </source>
</evidence>
<dbReference type="InterPro" id="IPR017853">
    <property type="entry name" value="GH"/>
</dbReference>
<feature type="region of interest" description="Disordered" evidence="5">
    <location>
        <begin position="92"/>
        <end position="132"/>
    </location>
</feature>
<dbReference type="GO" id="GO:0004534">
    <property type="term" value="F:5'-3' RNA exonuclease activity"/>
    <property type="evidence" value="ECO:0007669"/>
    <property type="project" value="TreeGrafter"/>
</dbReference>
<feature type="compositionally biased region" description="Basic and acidic residues" evidence="5">
    <location>
        <begin position="1015"/>
        <end position="1030"/>
    </location>
</feature>
<dbReference type="OrthoDB" id="372487at2759"/>
<organism evidence="7 8">
    <name type="scientific">Symbiodinium microadriaticum</name>
    <name type="common">Dinoflagellate</name>
    <name type="synonym">Zooxanthella microadriatica</name>
    <dbReference type="NCBI Taxonomy" id="2951"/>
    <lineage>
        <taxon>Eukaryota</taxon>
        <taxon>Sar</taxon>
        <taxon>Alveolata</taxon>
        <taxon>Dinophyceae</taxon>
        <taxon>Suessiales</taxon>
        <taxon>Symbiodiniaceae</taxon>
        <taxon>Symbiodinium</taxon>
    </lineage>
</organism>
<dbReference type="PROSITE" id="PS50304">
    <property type="entry name" value="TUDOR"/>
    <property type="match status" value="1"/>
</dbReference>
<dbReference type="SMR" id="A0A1Q9DQ48"/>
<dbReference type="InterPro" id="IPR027073">
    <property type="entry name" value="5_3_exoribonuclease"/>
</dbReference>
<dbReference type="GO" id="GO:0005634">
    <property type="term" value="C:nucleus"/>
    <property type="evidence" value="ECO:0007669"/>
    <property type="project" value="TreeGrafter"/>
</dbReference>
<accession>A0A1Q9DQ48</accession>
<proteinExistence type="inferred from homology"/>
<dbReference type="Gene3D" id="2.30.30.140">
    <property type="match status" value="1"/>
</dbReference>
<feature type="domain" description="Tudor" evidence="6">
    <location>
        <begin position="671"/>
        <end position="730"/>
    </location>
</feature>
<evidence type="ECO:0000313" key="7">
    <source>
        <dbReference type="EMBL" id="OLP97278.1"/>
    </source>
</evidence>
<dbReference type="Proteomes" id="UP000186817">
    <property type="component" value="Unassembled WGS sequence"/>
</dbReference>
<dbReference type="PANTHER" id="PTHR12341:SF7">
    <property type="entry name" value="5'-3' EXORIBONUCLEASE 1"/>
    <property type="match status" value="1"/>
</dbReference>
<dbReference type="Pfam" id="PF03159">
    <property type="entry name" value="XRN_N"/>
    <property type="match status" value="1"/>
</dbReference>
<dbReference type="PROSITE" id="PS00435">
    <property type="entry name" value="PEROXIDASE_1"/>
    <property type="match status" value="1"/>
</dbReference>